<dbReference type="SUPFAM" id="SSF55781">
    <property type="entry name" value="GAF domain-like"/>
    <property type="match status" value="1"/>
</dbReference>
<dbReference type="EMBL" id="WJKJ01000021">
    <property type="protein sequence ID" value="MBD3363720.1"/>
    <property type="molecule type" value="Genomic_DNA"/>
</dbReference>
<accession>A0A9D5QD51</accession>
<keyword evidence="2" id="KW-0067">ATP-binding</keyword>
<keyword evidence="4" id="KW-0238">DNA-binding</keyword>
<dbReference type="InterPro" id="IPR002197">
    <property type="entry name" value="HTH_Fis"/>
</dbReference>
<dbReference type="PROSITE" id="PS00675">
    <property type="entry name" value="SIGMA54_INTERACT_1"/>
    <property type="match status" value="1"/>
</dbReference>
<dbReference type="SUPFAM" id="SSF52540">
    <property type="entry name" value="P-loop containing nucleoside triphosphate hydrolases"/>
    <property type="match status" value="1"/>
</dbReference>
<dbReference type="PROSITE" id="PS50045">
    <property type="entry name" value="SIGMA54_INTERACT_4"/>
    <property type="match status" value="1"/>
</dbReference>
<dbReference type="Pfam" id="PF25601">
    <property type="entry name" value="AAA_lid_14"/>
    <property type="match status" value="1"/>
</dbReference>
<dbReference type="PANTHER" id="PTHR32071">
    <property type="entry name" value="TRANSCRIPTIONAL REGULATORY PROTEIN"/>
    <property type="match status" value="1"/>
</dbReference>
<dbReference type="InterPro" id="IPR029016">
    <property type="entry name" value="GAF-like_dom_sf"/>
</dbReference>
<dbReference type="GO" id="GO:0043565">
    <property type="term" value="F:sequence-specific DNA binding"/>
    <property type="evidence" value="ECO:0007669"/>
    <property type="project" value="InterPro"/>
</dbReference>
<dbReference type="GO" id="GO:0005524">
    <property type="term" value="F:ATP binding"/>
    <property type="evidence" value="ECO:0007669"/>
    <property type="project" value="UniProtKB-KW"/>
</dbReference>
<dbReference type="InterPro" id="IPR058031">
    <property type="entry name" value="AAA_lid_NorR"/>
</dbReference>
<dbReference type="Gene3D" id="1.10.8.60">
    <property type="match status" value="1"/>
</dbReference>
<dbReference type="Gene3D" id="3.40.50.300">
    <property type="entry name" value="P-loop containing nucleotide triphosphate hydrolases"/>
    <property type="match status" value="1"/>
</dbReference>
<dbReference type="FunFam" id="3.40.50.300:FF:000006">
    <property type="entry name" value="DNA-binding transcriptional regulator NtrC"/>
    <property type="match status" value="1"/>
</dbReference>
<gene>
    <name evidence="7" type="ORF">GF359_00740</name>
</gene>
<evidence type="ECO:0000313" key="7">
    <source>
        <dbReference type="EMBL" id="MBD3363720.1"/>
    </source>
</evidence>
<evidence type="ECO:0000256" key="1">
    <source>
        <dbReference type="ARBA" id="ARBA00022741"/>
    </source>
</evidence>
<dbReference type="InterPro" id="IPR027417">
    <property type="entry name" value="P-loop_NTPase"/>
</dbReference>
<dbReference type="SMART" id="SM00065">
    <property type="entry name" value="GAF"/>
    <property type="match status" value="1"/>
</dbReference>
<dbReference type="SUPFAM" id="SSF46689">
    <property type="entry name" value="Homeodomain-like"/>
    <property type="match status" value="1"/>
</dbReference>
<dbReference type="Pfam" id="PF00158">
    <property type="entry name" value="Sigma54_activat"/>
    <property type="match status" value="1"/>
</dbReference>
<dbReference type="Pfam" id="PF02954">
    <property type="entry name" value="HTH_8"/>
    <property type="match status" value="1"/>
</dbReference>
<dbReference type="InterPro" id="IPR002078">
    <property type="entry name" value="Sigma_54_int"/>
</dbReference>
<dbReference type="InterPro" id="IPR009057">
    <property type="entry name" value="Homeodomain-like_sf"/>
</dbReference>
<proteinExistence type="predicted"/>
<evidence type="ECO:0000256" key="5">
    <source>
        <dbReference type="ARBA" id="ARBA00023163"/>
    </source>
</evidence>
<name>A0A9D5QD51_UNCW3</name>
<dbReference type="InterPro" id="IPR025662">
    <property type="entry name" value="Sigma_54_int_dom_ATP-bd_1"/>
</dbReference>
<dbReference type="CDD" id="cd00009">
    <property type="entry name" value="AAA"/>
    <property type="match status" value="1"/>
</dbReference>
<organism evidence="7 8">
    <name type="scientific">candidate division WOR-3 bacterium</name>
    <dbReference type="NCBI Taxonomy" id="2052148"/>
    <lineage>
        <taxon>Bacteria</taxon>
        <taxon>Bacteria division WOR-3</taxon>
    </lineage>
</organism>
<evidence type="ECO:0000256" key="4">
    <source>
        <dbReference type="ARBA" id="ARBA00023125"/>
    </source>
</evidence>
<evidence type="ECO:0000259" key="6">
    <source>
        <dbReference type="PROSITE" id="PS50045"/>
    </source>
</evidence>
<dbReference type="InterPro" id="IPR003018">
    <property type="entry name" value="GAF"/>
</dbReference>
<dbReference type="InterPro" id="IPR003593">
    <property type="entry name" value="AAA+_ATPase"/>
</dbReference>
<evidence type="ECO:0000313" key="8">
    <source>
        <dbReference type="Proteomes" id="UP000630660"/>
    </source>
</evidence>
<dbReference type="AlphaFoldDB" id="A0A9D5QD51"/>
<evidence type="ECO:0000256" key="3">
    <source>
        <dbReference type="ARBA" id="ARBA00023015"/>
    </source>
</evidence>
<protein>
    <submittedName>
        <fullName evidence="7">AAA domain-containing protein</fullName>
    </submittedName>
</protein>
<dbReference type="PRINTS" id="PR01590">
    <property type="entry name" value="HTHFIS"/>
</dbReference>
<feature type="non-terminal residue" evidence="7">
    <location>
        <position position="1"/>
    </location>
</feature>
<dbReference type="Gene3D" id="1.10.10.60">
    <property type="entry name" value="Homeodomain-like"/>
    <property type="match status" value="1"/>
</dbReference>
<sequence length="581" mass="66291">ALVYGGKIEEGLGILIECSEVFKGRENLYGYARSLYEIARTMFNHKGYSREADQALEEAVGVFCRLGAERDIESIERFKIDNFANWRNENGLSQAYLSGLKRISELINDRLGEENYMMQLLTMVLELTGAERGMIFFADKAQLYSAASKRMDSATTKDARRISQTVVMQVKRSLTSIYTEDATKDERFSNSQSILLNNIRSILCIPLKTGSRLIGTIYLDSQIPGLFEKDKIIYFEALGNLLAATTDKSLEFQKLREEINLTRRRGKWQESGIVLGSSPAMKELDRQLAQATLTETNVLLEGETGTGKGVFARLIHEQSSRKDRHFCSINCGILPEGLLESELFGAQKGSYSGSVSDRVGLIEAAEGSTVFLDEITNISLTTQGKLLEVIEERVIRRLGETKKRKVNVRFVFATNRNLKKEVRDGNFREDLFFRLATLRIHIPPLRDRKEDIPEFVEFFLRKFSSELNKDVTEVTPDAMQALINYNWPGNVRELSNVIERAVLLAKVPQINPRLLDQRFWPQKTPKLKDIRTLEEKELIRQTLRATNGNVSQAARHLDITRQHLTRLMSRYGISRKFRPTH</sequence>
<keyword evidence="3" id="KW-0805">Transcription regulation</keyword>
<dbReference type="InterPro" id="IPR025944">
    <property type="entry name" value="Sigma_54_int_dom_CS"/>
</dbReference>
<keyword evidence="5" id="KW-0804">Transcription</keyword>
<feature type="domain" description="Sigma-54 factor interaction" evidence="6">
    <location>
        <begin position="274"/>
        <end position="503"/>
    </location>
</feature>
<evidence type="ECO:0000256" key="2">
    <source>
        <dbReference type="ARBA" id="ARBA00022840"/>
    </source>
</evidence>
<comment type="caution">
    <text evidence="7">The sequence shown here is derived from an EMBL/GenBank/DDBJ whole genome shotgun (WGS) entry which is preliminary data.</text>
</comment>
<keyword evidence="1" id="KW-0547">Nucleotide-binding</keyword>
<dbReference type="Pfam" id="PF01590">
    <property type="entry name" value="GAF"/>
    <property type="match status" value="1"/>
</dbReference>
<dbReference type="SMART" id="SM00382">
    <property type="entry name" value="AAA"/>
    <property type="match status" value="1"/>
</dbReference>
<dbReference type="Proteomes" id="UP000630660">
    <property type="component" value="Unassembled WGS sequence"/>
</dbReference>
<dbReference type="PROSITE" id="PS00688">
    <property type="entry name" value="SIGMA54_INTERACT_3"/>
    <property type="match status" value="1"/>
</dbReference>
<dbReference type="Gene3D" id="3.30.450.40">
    <property type="match status" value="1"/>
</dbReference>
<dbReference type="GO" id="GO:0006355">
    <property type="term" value="P:regulation of DNA-templated transcription"/>
    <property type="evidence" value="ECO:0007669"/>
    <property type="project" value="InterPro"/>
</dbReference>
<reference evidence="7" key="1">
    <citation type="submission" date="2019-11" db="EMBL/GenBank/DDBJ databases">
        <title>Microbial mats filling the niche in hypersaline microbial mats.</title>
        <authorList>
            <person name="Wong H.L."/>
            <person name="Macleod F.I."/>
            <person name="White R.A. III"/>
            <person name="Burns B.P."/>
        </authorList>
    </citation>
    <scope>NUCLEOTIDE SEQUENCE</scope>
    <source>
        <strain evidence="7">Bin_327</strain>
    </source>
</reference>